<name>A0A0E9VQQ5_ANGAN</name>
<reference evidence="1" key="1">
    <citation type="submission" date="2014-11" db="EMBL/GenBank/DDBJ databases">
        <authorList>
            <person name="Amaro Gonzalez C."/>
        </authorList>
    </citation>
    <scope>NUCLEOTIDE SEQUENCE</scope>
</reference>
<accession>A0A0E9VQQ5</accession>
<dbReference type="EMBL" id="GBXM01028196">
    <property type="protein sequence ID" value="JAH80381.1"/>
    <property type="molecule type" value="Transcribed_RNA"/>
</dbReference>
<sequence length="12" mass="1385">MTLFSLGIFIQD</sequence>
<evidence type="ECO:0000313" key="1">
    <source>
        <dbReference type="EMBL" id="JAH80381.1"/>
    </source>
</evidence>
<organism evidence="1">
    <name type="scientific">Anguilla anguilla</name>
    <name type="common">European freshwater eel</name>
    <name type="synonym">Muraena anguilla</name>
    <dbReference type="NCBI Taxonomy" id="7936"/>
    <lineage>
        <taxon>Eukaryota</taxon>
        <taxon>Metazoa</taxon>
        <taxon>Chordata</taxon>
        <taxon>Craniata</taxon>
        <taxon>Vertebrata</taxon>
        <taxon>Euteleostomi</taxon>
        <taxon>Actinopterygii</taxon>
        <taxon>Neopterygii</taxon>
        <taxon>Teleostei</taxon>
        <taxon>Anguilliformes</taxon>
        <taxon>Anguillidae</taxon>
        <taxon>Anguilla</taxon>
    </lineage>
</organism>
<protein>
    <submittedName>
        <fullName evidence="1">Uncharacterized protein</fullName>
    </submittedName>
</protein>
<reference evidence="1" key="2">
    <citation type="journal article" date="2015" name="Fish Shellfish Immunol.">
        <title>Early steps in the European eel (Anguilla anguilla)-Vibrio vulnificus interaction in the gills: Role of the RtxA13 toxin.</title>
        <authorList>
            <person name="Callol A."/>
            <person name="Pajuelo D."/>
            <person name="Ebbesson L."/>
            <person name="Teles M."/>
            <person name="MacKenzie S."/>
            <person name="Amaro C."/>
        </authorList>
    </citation>
    <scope>NUCLEOTIDE SEQUENCE</scope>
</reference>
<proteinExistence type="predicted"/>